<keyword evidence="6" id="KW-1185">Reference proteome</keyword>
<dbReference type="Gene3D" id="3.30.70.20">
    <property type="match status" value="1"/>
</dbReference>
<evidence type="ECO:0000256" key="1">
    <source>
        <dbReference type="ARBA" id="ARBA00022723"/>
    </source>
</evidence>
<comment type="caution">
    <text evidence="5">The sequence shown here is derived from an EMBL/GenBank/DDBJ whole genome shotgun (WGS) entry which is preliminary data.</text>
</comment>
<dbReference type="RefSeq" id="WP_099275168.1">
    <property type="nucleotide sequence ID" value="NZ_KZ304953.1"/>
</dbReference>
<dbReference type="SUPFAM" id="SSF54862">
    <property type="entry name" value="4Fe-4S ferredoxins"/>
    <property type="match status" value="1"/>
</dbReference>
<feature type="domain" description="4Fe-4S ferredoxin-type" evidence="4">
    <location>
        <begin position="239"/>
        <end position="271"/>
    </location>
</feature>
<dbReference type="InterPro" id="IPR017896">
    <property type="entry name" value="4Fe4S_Fe-S-bd"/>
</dbReference>
<dbReference type="PROSITE" id="PS51379">
    <property type="entry name" value="4FE4S_FER_2"/>
    <property type="match status" value="1"/>
</dbReference>
<evidence type="ECO:0000313" key="6">
    <source>
        <dbReference type="Proteomes" id="UP000221860"/>
    </source>
</evidence>
<evidence type="ECO:0000313" key="5">
    <source>
        <dbReference type="EMBL" id="PHP28686.1"/>
    </source>
</evidence>
<evidence type="ECO:0000256" key="3">
    <source>
        <dbReference type="ARBA" id="ARBA00023014"/>
    </source>
</evidence>
<evidence type="ECO:0000259" key="4">
    <source>
        <dbReference type="PROSITE" id="PS51379"/>
    </source>
</evidence>
<sequence>MPKPNPYRPYQPDPAQMALRPIVSGNDINGLDDPDPHPPRLVYWAPDPDQIPHGKMQRWFYTVQPDAPALLAERAARQAILEAPLPEVGTEQVTRAPEDWTALLDSFVEASLCEKTGVAEMQAEWCYEGRSVPQSRVIMLGVRHDYARLSQAPEVEACAEVIHQYGRAAHAAKQVAGWLRQEGWAAEPVTGPMTGDFTLIPPALACGFGELGKHGSIIDRDLGANFRLSAVLTNAPFAPTPQREHGIDAFCASCRICEDACPPEAIYPEKQQVRGTRKWYVDFDRCLPFFNEHHGCGICIAVCPWSRPGVGPNLAEKLARRADRESLAST</sequence>
<dbReference type="EMBL" id="NQWH01000006">
    <property type="protein sequence ID" value="PHP28686.1"/>
    <property type="molecule type" value="Genomic_DNA"/>
</dbReference>
<dbReference type="Proteomes" id="UP000221860">
    <property type="component" value="Unassembled WGS sequence"/>
</dbReference>
<name>A0A2G1MIV8_9RHOB</name>
<dbReference type="Pfam" id="PF12838">
    <property type="entry name" value="Fer4_7"/>
    <property type="match status" value="1"/>
</dbReference>
<dbReference type="PROSITE" id="PS00198">
    <property type="entry name" value="4FE4S_FER_1"/>
    <property type="match status" value="1"/>
</dbReference>
<dbReference type="OrthoDB" id="9815745at2"/>
<gene>
    <name evidence="5" type="ORF">CJ301_05665</name>
</gene>
<keyword evidence="3" id="KW-0411">Iron-sulfur</keyword>
<dbReference type="GO" id="GO:0051536">
    <property type="term" value="F:iron-sulfur cluster binding"/>
    <property type="evidence" value="ECO:0007669"/>
    <property type="project" value="UniProtKB-KW"/>
</dbReference>
<proteinExistence type="predicted"/>
<accession>A0A2G1MIV8</accession>
<evidence type="ECO:0000256" key="2">
    <source>
        <dbReference type="ARBA" id="ARBA00023004"/>
    </source>
</evidence>
<dbReference type="InterPro" id="IPR017900">
    <property type="entry name" value="4Fe4S_Fe_S_CS"/>
</dbReference>
<keyword evidence="1" id="KW-0479">Metal-binding</keyword>
<dbReference type="AlphaFoldDB" id="A0A2G1MIV8"/>
<organism evidence="5 6">
    <name type="scientific">Limimaricola cinnabarinus</name>
    <dbReference type="NCBI Taxonomy" id="1125964"/>
    <lineage>
        <taxon>Bacteria</taxon>
        <taxon>Pseudomonadati</taxon>
        <taxon>Pseudomonadota</taxon>
        <taxon>Alphaproteobacteria</taxon>
        <taxon>Rhodobacterales</taxon>
        <taxon>Paracoccaceae</taxon>
        <taxon>Limimaricola</taxon>
    </lineage>
</organism>
<protein>
    <submittedName>
        <fullName evidence="5">(Fe-S)-binding protein</fullName>
    </submittedName>
</protein>
<keyword evidence="2" id="KW-0408">Iron</keyword>
<dbReference type="GO" id="GO:0046872">
    <property type="term" value="F:metal ion binding"/>
    <property type="evidence" value="ECO:0007669"/>
    <property type="project" value="UniProtKB-KW"/>
</dbReference>
<reference evidence="5 6" key="1">
    <citation type="submission" date="2017-08" db="EMBL/GenBank/DDBJ databases">
        <title>Draft Genome Sequence of Loktanella cinnabarina Strain XM1, Isolated from Coastal Surface Water.</title>
        <authorList>
            <person name="Ma R."/>
            <person name="Wang J."/>
            <person name="Wang Q."/>
            <person name="Ma Z."/>
            <person name="Li J."/>
            <person name="Chen L."/>
        </authorList>
    </citation>
    <scope>NUCLEOTIDE SEQUENCE [LARGE SCALE GENOMIC DNA]</scope>
    <source>
        <strain evidence="5 6">XM1</strain>
    </source>
</reference>
<dbReference type="PANTHER" id="PTHR42827:SF1">
    <property type="entry name" value="IRON-SULFUR CLUSTER-BINDING PROTEIN"/>
    <property type="match status" value="1"/>
</dbReference>
<dbReference type="PANTHER" id="PTHR42827">
    <property type="entry name" value="IRON-SULFUR CLUSTER-BINDING PROTEIN-RELATED"/>
    <property type="match status" value="1"/>
</dbReference>